<keyword evidence="1" id="KW-1133">Transmembrane helix</keyword>
<dbReference type="RefSeq" id="WP_103956383.1">
    <property type="nucleotide sequence ID" value="NZ_FNVT01000003.1"/>
</dbReference>
<proteinExistence type="predicted"/>
<feature type="transmembrane region" description="Helical" evidence="1">
    <location>
        <begin position="298"/>
        <end position="318"/>
    </location>
</feature>
<keyword evidence="1" id="KW-0472">Membrane</keyword>
<reference evidence="2 3" key="1">
    <citation type="submission" date="2016-10" db="EMBL/GenBank/DDBJ databases">
        <authorList>
            <person name="de Groot N.N."/>
        </authorList>
    </citation>
    <scope>NUCLEOTIDE SEQUENCE [LARGE SCALE GENOMIC DNA]</scope>
    <source>
        <strain evidence="2 3">CGMCC 4.7037</strain>
    </source>
</reference>
<feature type="transmembrane region" description="Helical" evidence="1">
    <location>
        <begin position="415"/>
        <end position="434"/>
    </location>
</feature>
<feature type="transmembrane region" description="Helical" evidence="1">
    <location>
        <begin position="386"/>
        <end position="408"/>
    </location>
</feature>
<evidence type="ECO:0000256" key="1">
    <source>
        <dbReference type="SAM" id="Phobius"/>
    </source>
</evidence>
<gene>
    <name evidence="2" type="ORF">SAMN05444920_103766</name>
</gene>
<accession>A0A1H6BZ58</accession>
<dbReference type="GO" id="GO:0005886">
    <property type="term" value="C:plasma membrane"/>
    <property type="evidence" value="ECO:0007669"/>
    <property type="project" value="UniProtKB-SubCell"/>
</dbReference>
<name>A0A1H6BZ58_9ACTN</name>
<dbReference type="AlphaFoldDB" id="A0A1H6BZ58"/>
<evidence type="ECO:0000313" key="3">
    <source>
        <dbReference type="Proteomes" id="UP000236732"/>
    </source>
</evidence>
<dbReference type="GO" id="GO:0140359">
    <property type="term" value="F:ABC-type transporter activity"/>
    <property type="evidence" value="ECO:0007669"/>
    <property type="project" value="InterPro"/>
</dbReference>
<feature type="transmembrane region" description="Helical" evidence="1">
    <location>
        <begin position="339"/>
        <end position="366"/>
    </location>
</feature>
<protein>
    <submittedName>
        <fullName evidence="2">ABC-2 family transporter protein</fullName>
    </submittedName>
</protein>
<dbReference type="Proteomes" id="UP000236732">
    <property type="component" value="Unassembled WGS sequence"/>
</dbReference>
<feature type="transmembrane region" description="Helical" evidence="1">
    <location>
        <begin position="21"/>
        <end position="41"/>
    </location>
</feature>
<dbReference type="OrthoDB" id="185815at2"/>
<keyword evidence="1" id="KW-0812">Transmembrane</keyword>
<organism evidence="2 3">
    <name type="scientific">Nonomuraea solani</name>
    <dbReference type="NCBI Taxonomy" id="1144553"/>
    <lineage>
        <taxon>Bacteria</taxon>
        <taxon>Bacillati</taxon>
        <taxon>Actinomycetota</taxon>
        <taxon>Actinomycetes</taxon>
        <taxon>Streptosporangiales</taxon>
        <taxon>Streptosporangiaceae</taxon>
        <taxon>Nonomuraea</taxon>
    </lineage>
</organism>
<sequence length="505" mass="52398">MTSDFRHLLRAEWTKLRTVRGWMAGLAAAALLIVGIGVLFATGSHSSCSNGPVEVPCLVPPLGPDGEAVQDRFYFVHQPLDGDGTITARVRSMTGQIRLPDATPGVRNVVSGVVPWAKAGVMIKRSTEPGSAYAAVMVTGAHGVRMQHDFTEDVAGTAGGSPRWLRLTRTGETITGEESADGERWIKVGTARLPGLPARVRVGLFAASPGDVRVTPNTLGGSAVSSRFAEVTATMDEVGVRGAATGGSWSRDDVGAEVEPDGSVHHGGGLVRNGGTFAVTGTGDIAPNTTESTIERSLVGSLIALIVVIVVAAQFVTAEYRRGLIHTTLLAAPRRGRTLAAKAVVAGGATFVFGLAATAVTVPLAGRLQGGGVFTLPVSAWTEWRVIAGVAALLAVAAVFALALGTLFRRGSTAVIAAIAGLVVPYVLAIASILPDEVSRWLLRLTPAAGFAIQQSIPEYEQVTGHYAPASGYFPLPPWAGFAVLCAYAGLALGVAAYRIERRDA</sequence>
<feature type="transmembrane region" description="Helical" evidence="1">
    <location>
        <begin position="479"/>
        <end position="500"/>
    </location>
</feature>
<dbReference type="EMBL" id="FNVT01000003">
    <property type="protein sequence ID" value="SEG65923.1"/>
    <property type="molecule type" value="Genomic_DNA"/>
</dbReference>
<keyword evidence="3" id="KW-1185">Reference proteome</keyword>
<evidence type="ECO:0000313" key="2">
    <source>
        <dbReference type="EMBL" id="SEG65923.1"/>
    </source>
</evidence>
<dbReference type="Gene3D" id="2.60.120.200">
    <property type="match status" value="1"/>
</dbReference>